<reference evidence="2" key="2">
    <citation type="submission" date="2021-04" db="EMBL/GenBank/DDBJ databases">
        <authorList>
            <person name="Zhang T."/>
            <person name="Zhang Y."/>
            <person name="Lu D."/>
            <person name="Zuo D."/>
            <person name="Du Z."/>
        </authorList>
    </citation>
    <scope>NUCLEOTIDE SEQUENCE</scope>
    <source>
        <strain evidence="2">JR1</strain>
    </source>
</reference>
<protein>
    <recommendedName>
        <fullName evidence="4">Lipoprotein</fullName>
    </recommendedName>
</protein>
<dbReference type="EMBL" id="JAGTAR010000050">
    <property type="protein sequence ID" value="MBR8538117.1"/>
    <property type="molecule type" value="Genomic_DNA"/>
</dbReference>
<evidence type="ECO:0008006" key="4">
    <source>
        <dbReference type="Google" id="ProtNLM"/>
    </source>
</evidence>
<dbReference type="Proteomes" id="UP000679220">
    <property type="component" value="Unassembled WGS sequence"/>
</dbReference>
<evidence type="ECO:0000313" key="3">
    <source>
        <dbReference type="Proteomes" id="UP000679220"/>
    </source>
</evidence>
<evidence type="ECO:0000256" key="1">
    <source>
        <dbReference type="SAM" id="Coils"/>
    </source>
</evidence>
<keyword evidence="3" id="KW-1185">Reference proteome</keyword>
<dbReference type="AlphaFoldDB" id="A0A941F7L4"/>
<dbReference type="RefSeq" id="WP_212193141.1">
    <property type="nucleotide sequence ID" value="NZ_JAGTAR010000050.1"/>
</dbReference>
<feature type="coiled-coil region" evidence="1">
    <location>
        <begin position="141"/>
        <end position="203"/>
    </location>
</feature>
<feature type="coiled-coil region" evidence="1">
    <location>
        <begin position="36"/>
        <end position="109"/>
    </location>
</feature>
<accession>A0A941F7L4</accession>
<gene>
    <name evidence="2" type="ORF">KDU71_21280</name>
</gene>
<keyword evidence="1" id="KW-0175">Coiled coil</keyword>
<evidence type="ECO:0000313" key="2">
    <source>
        <dbReference type="EMBL" id="MBR8538117.1"/>
    </source>
</evidence>
<name>A0A941F7L4_9BACT</name>
<reference evidence="2" key="1">
    <citation type="journal article" date="2018" name="Int. J. Syst. Evol. Microbiol.">
        <title>Carboxylicivirga sediminis sp. nov., isolated from coastal sediment.</title>
        <authorList>
            <person name="Wang F.Q."/>
            <person name="Ren L.H."/>
            <person name="Zou R.J."/>
            <person name="Sun Y.Z."/>
            <person name="Liu X.J."/>
            <person name="Jiang F."/>
            <person name="Liu L.J."/>
        </authorList>
    </citation>
    <scope>NUCLEOTIDE SEQUENCE</scope>
    <source>
        <strain evidence="2">JR1</strain>
    </source>
</reference>
<comment type="caution">
    <text evidence="2">The sequence shown here is derived from an EMBL/GenBank/DDBJ whole genome shotgun (WGS) entry which is preliminary data.</text>
</comment>
<proteinExistence type="predicted"/>
<sequence length="239" mass="26930">MTRITLLLTALVLSLSSCVVSKKKYEALLLEKNQIADDLDKKSAESKQLKVNLENAIADYESMKNDFGKSNALKTDEISDLMIMVTQLKDESEQLNQKLSETVSKFKAKEADSYMANEELDKTIKAVNTLKRDTASLNYSLQLAKQRNKMLQDELKTSQEKASTSGLQRIELQKQVDKQTAQLKDMEKQLIKSQQNMSEVSSAFIELRKAMLKANSSNTAIDPNKSKEVDKVAKLLGHY</sequence>
<dbReference type="PROSITE" id="PS51257">
    <property type="entry name" value="PROKAR_LIPOPROTEIN"/>
    <property type="match status" value="1"/>
</dbReference>
<organism evidence="2 3">
    <name type="scientific">Carboxylicivirga sediminis</name>
    <dbReference type="NCBI Taxonomy" id="2006564"/>
    <lineage>
        <taxon>Bacteria</taxon>
        <taxon>Pseudomonadati</taxon>
        <taxon>Bacteroidota</taxon>
        <taxon>Bacteroidia</taxon>
        <taxon>Marinilabiliales</taxon>
        <taxon>Marinilabiliaceae</taxon>
        <taxon>Carboxylicivirga</taxon>
    </lineage>
</organism>